<feature type="compositionally biased region" description="Low complexity" evidence="1">
    <location>
        <begin position="8"/>
        <end position="18"/>
    </location>
</feature>
<dbReference type="PROSITE" id="PS00533">
    <property type="entry name" value="PORPHOBILINOGEN_DEAM"/>
    <property type="match status" value="1"/>
</dbReference>
<sequence>MTHIRILSDSTNTKSSSSPIGIGANKATPSSIVLSLTHAHSHSSPTSSSSGIAFPAIEELDSVVQKPNAKPGKRHYTCLSLLKTQNQVPDPSGMDAQGVKKRQRTTSSSTSSQRSGTRKRLVLGLLGSKQRLGSNAARGAAKGSSIAPPPKSTPSPRRTLTDLIFIEALCKSVIHHWTHAPVEATDKLETVHRGFAIDKELVWRLNEVLVRHGRRGVVLAIAALSDRGNGNGAVDGDEMDLDGDGDDAMTVDEAVPSHSPPMSSASASTSMGIPTVALSERVAFATLPAGCHTPVSPPPSPPRSRMRSASILTPPHRPRLAPPNRPALLRSAPSSPAKTAGNVSVPKSITHIVAIAILRQRNKTRTKKRRVLSSHSSLVGGSERSSRDASASDGDGDDEDEDEEAASLKEGGGKPVASGKGKGWGSPLVREVM</sequence>
<keyword evidence="3" id="KW-1185">Reference proteome</keyword>
<reference evidence="2 3" key="1">
    <citation type="journal article" date="2019" name="Nat. Ecol. Evol.">
        <title>Megaphylogeny resolves global patterns of mushroom evolution.</title>
        <authorList>
            <person name="Varga T."/>
            <person name="Krizsan K."/>
            <person name="Foldi C."/>
            <person name="Dima B."/>
            <person name="Sanchez-Garcia M."/>
            <person name="Sanchez-Ramirez S."/>
            <person name="Szollosi G.J."/>
            <person name="Szarkandi J.G."/>
            <person name="Papp V."/>
            <person name="Albert L."/>
            <person name="Andreopoulos W."/>
            <person name="Angelini C."/>
            <person name="Antonin V."/>
            <person name="Barry K.W."/>
            <person name="Bougher N.L."/>
            <person name="Buchanan P."/>
            <person name="Buyck B."/>
            <person name="Bense V."/>
            <person name="Catcheside P."/>
            <person name="Chovatia M."/>
            <person name="Cooper J."/>
            <person name="Damon W."/>
            <person name="Desjardin D."/>
            <person name="Finy P."/>
            <person name="Geml J."/>
            <person name="Haridas S."/>
            <person name="Hughes K."/>
            <person name="Justo A."/>
            <person name="Karasinski D."/>
            <person name="Kautmanova I."/>
            <person name="Kiss B."/>
            <person name="Kocsube S."/>
            <person name="Kotiranta H."/>
            <person name="LaButti K.M."/>
            <person name="Lechner B.E."/>
            <person name="Liimatainen K."/>
            <person name="Lipzen A."/>
            <person name="Lukacs Z."/>
            <person name="Mihaltcheva S."/>
            <person name="Morgado L.N."/>
            <person name="Niskanen T."/>
            <person name="Noordeloos M.E."/>
            <person name="Ohm R.A."/>
            <person name="Ortiz-Santana B."/>
            <person name="Ovrebo C."/>
            <person name="Racz N."/>
            <person name="Riley R."/>
            <person name="Savchenko A."/>
            <person name="Shiryaev A."/>
            <person name="Soop K."/>
            <person name="Spirin V."/>
            <person name="Szebenyi C."/>
            <person name="Tomsovsky M."/>
            <person name="Tulloss R.E."/>
            <person name="Uehling J."/>
            <person name="Grigoriev I.V."/>
            <person name="Vagvolgyi C."/>
            <person name="Papp T."/>
            <person name="Martin F.M."/>
            <person name="Miettinen O."/>
            <person name="Hibbett D.S."/>
            <person name="Nagy L.G."/>
        </authorList>
    </citation>
    <scope>NUCLEOTIDE SEQUENCE [LARGE SCALE GENOMIC DNA]</scope>
    <source>
        <strain evidence="2 3">CBS 309.79</strain>
    </source>
</reference>
<proteinExistence type="predicted"/>
<evidence type="ECO:0000256" key="1">
    <source>
        <dbReference type="SAM" id="MobiDB-lite"/>
    </source>
</evidence>
<feature type="compositionally biased region" description="Low complexity" evidence="1">
    <location>
        <begin position="105"/>
        <end position="115"/>
    </location>
</feature>
<evidence type="ECO:0000313" key="2">
    <source>
        <dbReference type="EMBL" id="TFK97342.1"/>
    </source>
</evidence>
<dbReference type="AlphaFoldDB" id="A0A5C3Q5S4"/>
<feature type="compositionally biased region" description="Polar residues" evidence="1">
    <location>
        <begin position="334"/>
        <end position="343"/>
    </location>
</feature>
<dbReference type="EMBL" id="ML178848">
    <property type="protein sequence ID" value="TFK97342.1"/>
    <property type="molecule type" value="Genomic_DNA"/>
</dbReference>
<dbReference type="GO" id="GO:0033014">
    <property type="term" value="P:tetrapyrrole biosynthetic process"/>
    <property type="evidence" value="ECO:0007669"/>
    <property type="project" value="InterPro"/>
</dbReference>
<feature type="compositionally biased region" description="Acidic residues" evidence="1">
    <location>
        <begin position="394"/>
        <end position="405"/>
    </location>
</feature>
<dbReference type="InterPro" id="IPR022419">
    <property type="entry name" value="Porphobilin_deaminase_cofac_BS"/>
</dbReference>
<name>A0A5C3Q5S4_9AGAR</name>
<accession>A0A5C3Q5S4</accession>
<feature type="region of interest" description="Disordered" evidence="1">
    <location>
        <begin position="291"/>
        <end position="343"/>
    </location>
</feature>
<feature type="compositionally biased region" description="Basic residues" evidence="1">
    <location>
        <begin position="362"/>
        <end position="372"/>
    </location>
</feature>
<protein>
    <submittedName>
        <fullName evidence="2">Uncharacterized protein</fullName>
    </submittedName>
</protein>
<feature type="region of interest" description="Disordered" evidence="1">
    <location>
        <begin position="83"/>
        <end position="120"/>
    </location>
</feature>
<feature type="region of interest" description="Disordered" evidence="1">
    <location>
        <begin position="133"/>
        <end position="157"/>
    </location>
</feature>
<dbReference type="Proteomes" id="UP000305067">
    <property type="component" value="Unassembled WGS sequence"/>
</dbReference>
<feature type="region of interest" description="Disordered" evidence="1">
    <location>
        <begin position="362"/>
        <end position="433"/>
    </location>
</feature>
<evidence type="ECO:0000313" key="3">
    <source>
        <dbReference type="Proteomes" id="UP000305067"/>
    </source>
</evidence>
<feature type="region of interest" description="Disordered" evidence="1">
    <location>
        <begin position="1"/>
        <end position="24"/>
    </location>
</feature>
<gene>
    <name evidence="2" type="ORF">BDV98DRAFT_266628</name>
</gene>
<feature type="compositionally biased region" description="Low complexity" evidence="1">
    <location>
        <begin position="373"/>
        <end position="393"/>
    </location>
</feature>
<organism evidence="2 3">
    <name type="scientific">Pterulicium gracile</name>
    <dbReference type="NCBI Taxonomy" id="1884261"/>
    <lineage>
        <taxon>Eukaryota</taxon>
        <taxon>Fungi</taxon>
        <taxon>Dikarya</taxon>
        <taxon>Basidiomycota</taxon>
        <taxon>Agaricomycotina</taxon>
        <taxon>Agaricomycetes</taxon>
        <taxon>Agaricomycetidae</taxon>
        <taxon>Agaricales</taxon>
        <taxon>Pleurotineae</taxon>
        <taxon>Pterulaceae</taxon>
        <taxon>Pterulicium</taxon>
    </lineage>
</organism>
<dbReference type="GO" id="GO:0004418">
    <property type="term" value="F:hydroxymethylbilane synthase activity"/>
    <property type="evidence" value="ECO:0007669"/>
    <property type="project" value="InterPro"/>
</dbReference>